<feature type="region of interest" description="Disordered" evidence="1">
    <location>
        <begin position="93"/>
        <end position="215"/>
    </location>
</feature>
<dbReference type="HOGENOM" id="CLU_745909_0_0_1"/>
<evidence type="ECO:0000256" key="1">
    <source>
        <dbReference type="SAM" id="MobiDB-lite"/>
    </source>
</evidence>
<feature type="compositionally biased region" description="Basic and acidic residues" evidence="1">
    <location>
        <begin position="93"/>
        <end position="109"/>
    </location>
</feature>
<gene>
    <name evidence="2" type="ORF">AFUB_080260</name>
</gene>
<protein>
    <submittedName>
        <fullName evidence="2">Uncharacterized protein</fullName>
    </submittedName>
</protein>
<organism evidence="2 3">
    <name type="scientific">Aspergillus fumigatus (strain CBS 144.89 / FGSC A1163 / CEA10)</name>
    <name type="common">Neosartorya fumigata</name>
    <dbReference type="NCBI Taxonomy" id="451804"/>
    <lineage>
        <taxon>Eukaryota</taxon>
        <taxon>Fungi</taxon>
        <taxon>Dikarya</taxon>
        <taxon>Ascomycota</taxon>
        <taxon>Pezizomycotina</taxon>
        <taxon>Eurotiomycetes</taxon>
        <taxon>Eurotiomycetidae</taxon>
        <taxon>Eurotiales</taxon>
        <taxon>Aspergillaceae</taxon>
        <taxon>Aspergillus</taxon>
        <taxon>Aspergillus subgen. Fumigati</taxon>
    </lineage>
</organism>
<feature type="compositionally biased region" description="Polar residues" evidence="1">
    <location>
        <begin position="177"/>
        <end position="209"/>
    </location>
</feature>
<feature type="compositionally biased region" description="Polar residues" evidence="1">
    <location>
        <begin position="152"/>
        <end position="167"/>
    </location>
</feature>
<evidence type="ECO:0000313" key="3">
    <source>
        <dbReference type="Proteomes" id="UP000001699"/>
    </source>
</evidence>
<proteinExistence type="predicted"/>
<dbReference type="OrthoDB" id="10307276at2759"/>
<sequence>MLLNSFTAMKHFMENYPAAVSELKQIAGCDGIMMDHIRNGPSADWIPLNSQCDEWDNDRFWKLMNEALSLSSEPATPVPDAKGNPRTLARARLGEGKKAATASRKENDHPPSQSSEGSSAISAPQHSASDGAQARQIDSLPAPEMDSRNHTGQDSAPVNQQQSQRYQTAPLPAGADSASTIQHSPSQAAAEQSVTPAQLLTPTPSTQQGADLRCPPQSTNPVGPSHFQYQYNPSTVGYPVMAGNDYATAFVSNNRAGPQWNAAGPTTMPAMLNQRMATVPMPYMVPPAWQAPQVPAAQGQGAFVSPGQLTLGGQHTTGPALTESTQNVHWPNGGFAEAGAEDYTTQPYLNSAGRQDFHGTARRRRTFTKLSLLPTRLSIDPSSVACSSSSPR</sequence>
<name>B0Y998_ASPFC</name>
<reference evidence="2 3" key="1">
    <citation type="journal article" date="2008" name="PLoS Genet.">
        <title>Genomic islands in the pathogenic filamentous fungus Aspergillus fumigatus.</title>
        <authorList>
            <person name="Fedorova N.D."/>
            <person name="Khaldi N."/>
            <person name="Joardar V.S."/>
            <person name="Maiti R."/>
            <person name="Amedeo P."/>
            <person name="Anderson M.J."/>
            <person name="Crabtree J."/>
            <person name="Silva J.C."/>
            <person name="Badger J.H."/>
            <person name="Albarraq A."/>
            <person name="Angiuoli S."/>
            <person name="Bussey H."/>
            <person name="Bowyer P."/>
            <person name="Cotty P.J."/>
            <person name="Dyer P.S."/>
            <person name="Egan A."/>
            <person name="Galens K."/>
            <person name="Fraser-Liggett C.M."/>
            <person name="Haas B.J."/>
            <person name="Inman J.M."/>
            <person name="Kent R."/>
            <person name="Lemieux S."/>
            <person name="Malavazi I."/>
            <person name="Orvis J."/>
            <person name="Roemer T."/>
            <person name="Ronning C.M."/>
            <person name="Sundaram J.P."/>
            <person name="Sutton G."/>
            <person name="Turner G."/>
            <person name="Venter J.C."/>
            <person name="White O.R."/>
            <person name="Whitty B.R."/>
            <person name="Youngman P."/>
            <person name="Wolfe K.H."/>
            <person name="Goldman G.H."/>
            <person name="Wortman J.R."/>
            <person name="Jiang B."/>
            <person name="Denning D.W."/>
            <person name="Nierman W.C."/>
        </authorList>
    </citation>
    <scope>NUCLEOTIDE SEQUENCE [LARGE SCALE GENOMIC DNA]</scope>
    <source>
        <strain evidence="3">CBS 144.89 / FGSC A1163 / CEA10</strain>
    </source>
</reference>
<dbReference type="EMBL" id="DS499600">
    <property type="protein sequence ID" value="EDP48591.1"/>
    <property type="molecule type" value="Genomic_DNA"/>
</dbReference>
<keyword evidence="3" id="KW-1185">Reference proteome</keyword>
<dbReference type="Proteomes" id="UP000001699">
    <property type="component" value="Unassembled WGS sequence"/>
</dbReference>
<accession>B0Y998</accession>
<evidence type="ECO:0000313" key="2">
    <source>
        <dbReference type="EMBL" id="EDP48591.1"/>
    </source>
</evidence>
<dbReference type="AlphaFoldDB" id="B0Y998"/>
<dbReference type="VEuPathDB" id="FungiDB:AFUB_080260"/>
<feature type="compositionally biased region" description="Low complexity" evidence="1">
    <location>
        <begin position="110"/>
        <end position="125"/>
    </location>
</feature>